<gene>
    <name evidence="1" type="ORF">DPMN_112012</name>
</gene>
<reference evidence="1" key="1">
    <citation type="journal article" date="2019" name="bioRxiv">
        <title>The Genome of the Zebra Mussel, Dreissena polymorpha: A Resource for Invasive Species Research.</title>
        <authorList>
            <person name="McCartney M.A."/>
            <person name="Auch B."/>
            <person name="Kono T."/>
            <person name="Mallez S."/>
            <person name="Zhang Y."/>
            <person name="Obille A."/>
            <person name="Becker A."/>
            <person name="Abrahante J.E."/>
            <person name="Garbe J."/>
            <person name="Badalamenti J.P."/>
            <person name="Herman A."/>
            <person name="Mangelson H."/>
            <person name="Liachko I."/>
            <person name="Sullivan S."/>
            <person name="Sone E.D."/>
            <person name="Koren S."/>
            <person name="Silverstein K.A.T."/>
            <person name="Beckman K.B."/>
            <person name="Gohl D.M."/>
        </authorList>
    </citation>
    <scope>NUCLEOTIDE SEQUENCE</scope>
    <source>
        <strain evidence="1">Duluth1</strain>
        <tissue evidence="1">Whole animal</tissue>
    </source>
</reference>
<protein>
    <submittedName>
        <fullName evidence="1">Uncharacterized protein</fullName>
    </submittedName>
</protein>
<organism evidence="1 2">
    <name type="scientific">Dreissena polymorpha</name>
    <name type="common">Zebra mussel</name>
    <name type="synonym">Mytilus polymorpha</name>
    <dbReference type="NCBI Taxonomy" id="45954"/>
    <lineage>
        <taxon>Eukaryota</taxon>
        <taxon>Metazoa</taxon>
        <taxon>Spiralia</taxon>
        <taxon>Lophotrochozoa</taxon>
        <taxon>Mollusca</taxon>
        <taxon>Bivalvia</taxon>
        <taxon>Autobranchia</taxon>
        <taxon>Heteroconchia</taxon>
        <taxon>Euheterodonta</taxon>
        <taxon>Imparidentia</taxon>
        <taxon>Neoheterodontei</taxon>
        <taxon>Myida</taxon>
        <taxon>Dreissenoidea</taxon>
        <taxon>Dreissenidae</taxon>
        <taxon>Dreissena</taxon>
    </lineage>
</organism>
<name>A0A9D4QPL3_DREPO</name>
<proteinExistence type="predicted"/>
<keyword evidence="2" id="KW-1185">Reference proteome</keyword>
<dbReference type="EMBL" id="JAIWYP010000004">
    <property type="protein sequence ID" value="KAH3838603.1"/>
    <property type="molecule type" value="Genomic_DNA"/>
</dbReference>
<evidence type="ECO:0000313" key="2">
    <source>
        <dbReference type="Proteomes" id="UP000828390"/>
    </source>
</evidence>
<reference evidence="1" key="2">
    <citation type="submission" date="2020-11" db="EMBL/GenBank/DDBJ databases">
        <authorList>
            <person name="McCartney M.A."/>
            <person name="Auch B."/>
            <person name="Kono T."/>
            <person name="Mallez S."/>
            <person name="Becker A."/>
            <person name="Gohl D.M."/>
            <person name="Silverstein K.A.T."/>
            <person name="Koren S."/>
            <person name="Bechman K.B."/>
            <person name="Herman A."/>
            <person name="Abrahante J.E."/>
            <person name="Garbe J."/>
        </authorList>
    </citation>
    <scope>NUCLEOTIDE SEQUENCE</scope>
    <source>
        <strain evidence="1">Duluth1</strain>
        <tissue evidence="1">Whole animal</tissue>
    </source>
</reference>
<accession>A0A9D4QPL3</accession>
<comment type="caution">
    <text evidence="1">The sequence shown here is derived from an EMBL/GenBank/DDBJ whole genome shotgun (WGS) entry which is preliminary data.</text>
</comment>
<dbReference type="AlphaFoldDB" id="A0A9D4QPL3"/>
<evidence type="ECO:0000313" key="1">
    <source>
        <dbReference type="EMBL" id="KAH3838603.1"/>
    </source>
</evidence>
<sequence>MTYSLSPAAAMSDSESSSLDTITLRFPLDVERDITSGDDSVHFSPCGKTSSSSLSWGRLLTLANTVRGVAKLVWHLWRRHLEQ</sequence>
<dbReference type="Proteomes" id="UP000828390">
    <property type="component" value="Unassembled WGS sequence"/>
</dbReference>